<keyword evidence="1" id="KW-0472">Membrane</keyword>
<reference evidence="2 4" key="1">
    <citation type="journal article" date="2014" name="BMC Genomics">
        <title>Genome sequence of Anopheles sinensis provides insight into genetics basis of mosquito competence for malaria parasites.</title>
        <authorList>
            <person name="Zhou D."/>
            <person name="Zhang D."/>
            <person name="Ding G."/>
            <person name="Shi L."/>
            <person name="Hou Q."/>
            <person name="Ye Y."/>
            <person name="Xu Y."/>
            <person name="Zhou H."/>
            <person name="Xiong C."/>
            <person name="Li S."/>
            <person name="Yu J."/>
            <person name="Hong S."/>
            <person name="Yu X."/>
            <person name="Zou P."/>
            <person name="Chen C."/>
            <person name="Chang X."/>
            <person name="Wang W."/>
            <person name="Lv Y."/>
            <person name="Sun Y."/>
            <person name="Ma L."/>
            <person name="Shen B."/>
            <person name="Zhu C."/>
        </authorList>
    </citation>
    <scope>NUCLEOTIDE SEQUENCE [LARGE SCALE GENOMIC DNA]</scope>
</reference>
<proteinExistence type="predicted"/>
<evidence type="ECO:0000256" key="1">
    <source>
        <dbReference type="SAM" id="Phobius"/>
    </source>
</evidence>
<dbReference type="EnsemblMetazoa" id="ASIC011817-RA">
    <property type="protein sequence ID" value="ASIC011817-PA"/>
    <property type="gene ID" value="ASIC011817"/>
</dbReference>
<reference evidence="3" key="2">
    <citation type="submission" date="2020-05" db="UniProtKB">
        <authorList>
            <consortium name="EnsemblMetazoa"/>
        </authorList>
    </citation>
    <scope>IDENTIFICATION</scope>
</reference>
<keyword evidence="1" id="KW-1133">Transmembrane helix</keyword>
<keyword evidence="1" id="KW-0812">Transmembrane</keyword>
<feature type="transmembrane region" description="Helical" evidence="1">
    <location>
        <begin position="42"/>
        <end position="60"/>
    </location>
</feature>
<gene>
    <name evidence="2" type="ORF">ZHAS_00011817</name>
</gene>
<accession>A0A084W195</accession>
<organism evidence="3 4">
    <name type="scientific">Anopheles sinensis</name>
    <name type="common">Mosquito</name>
    <dbReference type="NCBI Taxonomy" id="74873"/>
    <lineage>
        <taxon>Eukaryota</taxon>
        <taxon>Metazoa</taxon>
        <taxon>Ecdysozoa</taxon>
        <taxon>Arthropoda</taxon>
        <taxon>Hexapoda</taxon>
        <taxon>Insecta</taxon>
        <taxon>Pterygota</taxon>
        <taxon>Neoptera</taxon>
        <taxon>Endopterygota</taxon>
        <taxon>Diptera</taxon>
        <taxon>Nematocera</taxon>
        <taxon>Culicoidea</taxon>
        <taxon>Culicidae</taxon>
        <taxon>Anophelinae</taxon>
        <taxon>Anopheles</taxon>
    </lineage>
</organism>
<dbReference type="EMBL" id="KE525266">
    <property type="protein sequence ID" value="KFB43989.1"/>
    <property type="molecule type" value="Genomic_DNA"/>
</dbReference>
<dbReference type="VEuPathDB" id="VectorBase:ASIS012170"/>
<dbReference type="Proteomes" id="UP000030765">
    <property type="component" value="Unassembled WGS sequence"/>
</dbReference>
<dbReference type="OrthoDB" id="10265389at2759"/>
<keyword evidence="4" id="KW-1185">Reference proteome</keyword>
<dbReference type="VEuPathDB" id="VectorBase:ASIC011817"/>
<sequence length="84" mass="9472">MMIILLSHASIPLIKMPLKNVHQLEGQFDRSWFPIAMAGNTYTVQLFFVIGGLLLAVNVLQQTKDSATVGVAYFINRVKNRLIR</sequence>
<dbReference type="EMBL" id="ATLV01019249">
    <property type="status" value="NOT_ANNOTATED_CDS"/>
    <property type="molecule type" value="Genomic_DNA"/>
</dbReference>
<dbReference type="AlphaFoldDB" id="A0A084W195"/>
<evidence type="ECO:0000313" key="2">
    <source>
        <dbReference type="EMBL" id="KFB43989.1"/>
    </source>
</evidence>
<evidence type="ECO:0000313" key="3">
    <source>
        <dbReference type="EnsemblMetazoa" id="ASIC011817-PA"/>
    </source>
</evidence>
<protein>
    <submittedName>
        <fullName evidence="2">AGAP004694-PA-like protein</fullName>
    </submittedName>
</protein>
<name>A0A084W195_ANOSI</name>
<evidence type="ECO:0000313" key="4">
    <source>
        <dbReference type="Proteomes" id="UP000030765"/>
    </source>
</evidence>